<protein>
    <submittedName>
        <fullName evidence="2">Uncharacterized protein</fullName>
    </submittedName>
</protein>
<feature type="non-terminal residue" evidence="2">
    <location>
        <position position="92"/>
    </location>
</feature>
<evidence type="ECO:0000313" key="3">
    <source>
        <dbReference type="Proteomes" id="UP001328107"/>
    </source>
</evidence>
<reference evidence="3" key="1">
    <citation type="submission" date="2022-10" db="EMBL/GenBank/DDBJ databases">
        <title>Genome assembly of Pristionchus species.</title>
        <authorList>
            <person name="Yoshida K."/>
            <person name="Sommer R.J."/>
        </authorList>
    </citation>
    <scope>NUCLEOTIDE SEQUENCE [LARGE SCALE GENOMIC DNA]</scope>
    <source>
        <strain evidence="3">RS5460</strain>
    </source>
</reference>
<dbReference type="Proteomes" id="UP001328107">
    <property type="component" value="Unassembled WGS sequence"/>
</dbReference>
<keyword evidence="1" id="KW-0472">Membrane</keyword>
<comment type="caution">
    <text evidence="2">The sequence shown here is derived from an EMBL/GenBank/DDBJ whole genome shotgun (WGS) entry which is preliminary data.</text>
</comment>
<organism evidence="2 3">
    <name type="scientific">Pristionchus mayeri</name>
    <dbReference type="NCBI Taxonomy" id="1317129"/>
    <lineage>
        <taxon>Eukaryota</taxon>
        <taxon>Metazoa</taxon>
        <taxon>Ecdysozoa</taxon>
        <taxon>Nematoda</taxon>
        <taxon>Chromadorea</taxon>
        <taxon>Rhabditida</taxon>
        <taxon>Rhabditina</taxon>
        <taxon>Diplogasteromorpha</taxon>
        <taxon>Diplogasteroidea</taxon>
        <taxon>Neodiplogasteridae</taxon>
        <taxon>Pristionchus</taxon>
    </lineage>
</organism>
<keyword evidence="1" id="KW-1133">Transmembrane helix</keyword>
<evidence type="ECO:0000256" key="1">
    <source>
        <dbReference type="SAM" id="Phobius"/>
    </source>
</evidence>
<keyword evidence="1" id="KW-0812">Transmembrane</keyword>
<proteinExistence type="predicted"/>
<feature type="transmembrane region" description="Helical" evidence="1">
    <location>
        <begin position="15"/>
        <end position="32"/>
    </location>
</feature>
<evidence type="ECO:0000313" key="2">
    <source>
        <dbReference type="EMBL" id="GMR47161.1"/>
    </source>
</evidence>
<gene>
    <name evidence="2" type="ORF">PMAYCL1PPCAC_17356</name>
</gene>
<feature type="non-terminal residue" evidence="2">
    <location>
        <position position="1"/>
    </location>
</feature>
<keyword evidence="3" id="KW-1185">Reference proteome</keyword>
<sequence length="92" mass="10215">KAEIESTSFLSDHRLYFSHFWFLLVLIVSTSSESRRSHSLMNVSIDSTVSQSSFVTLPVAIPTRVLNAASTFLFSSSTLNVLIMLIALCTNE</sequence>
<dbReference type="EMBL" id="BTRK01000004">
    <property type="protein sequence ID" value="GMR47161.1"/>
    <property type="molecule type" value="Genomic_DNA"/>
</dbReference>
<accession>A0AAN5I0V1</accession>
<dbReference type="AlphaFoldDB" id="A0AAN5I0V1"/>
<name>A0AAN5I0V1_9BILA</name>